<feature type="transmembrane region" description="Helical" evidence="8">
    <location>
        <begin position="232"/>
        <end position="253"/>
    </location>
</feature>
<dbReference type="SUPFAM" id="SSF103473">
    <property type="entry name" value="MFS general substrate transporter"/>
    <property type="match status" value="1"/>
</dbReference>
<dbReference type="InterPro" id="IPR036259">
    <property type="entry name" value="MFS_trans_sf"/>
</dbReference>
<dbReference type="OrthoDB" id="1856718at2759"/>
<evidence type="ECO:0000313" key="9">
    <source>
        <dbReference type="Proteomes" id="UP000515160"/>
    </source>
</evidence>
<dbReference type="RefSeq" id="XP_051859173.1">
    <property type="nucleotide sequence ID" value="XM_052003213.1"/>
</dbReference>
<reference evidence="10 11" key="1">
    <citation type="submission" date="2025-04" db="UniProtKB">
        <authorList>
            <consortium name="RefSeq"/>
        </authorList>
    </citation>
    <scope>IDENTIFICATION</scope>
    <source>
        <strain evidence="10 11">15112-1751.03</strain>
        <tissue evidence="10 11">Whole Adult</tissue>
    </source>
</reference>
<keyword evidence="6 8" id="KW-0472">Membrane</keyword>
<keyword evidence="4 8" id="KW-0812">Transmembrane</keyword>
<feature type="transmembrane region" description="Helical" evidence="8">
    <location>
        <begin position="201"/>
        <end position="220"/>
    </location>
</feature>
<feature type="region of interest" description="Disordered" evidence="7">
    <location>
        <begin position="1"/>
        <end position="30"/>
    </location>
</feature>
<evidence type="ECO:0000313" key="11">
    <source>
        <dbReference type="RefSeq" id="XP_051859173.1"/>
    </source>
</evidence>
<evidence type="ECO:0000256" key="2">
    <source>
        <dbReference type="ARBA" id="ARBA00007965"/>
    </source>
</evidence>
<feature type="transmembrane region" description="Helical" evidence="8">
    <location>
        <begin position="328"/>
        <end position="352"/>
    </location>
</feature>
<comment type="subcellular location">
    <subcellularLocation>
        <location evidence="1">Membrane</location>
        <topology evidence="1">Multi-pass membrane protein</topology>
    </subcellularLocation>
</comment>
<organism evidence="9 10">
    <name type="scientific">Drosophila albomicans</name>
    <name type="common">Fruit fly</name>
    <dbReference type="NCBI Taxonomy" id="7291"/>
    <lineage>
        <taxon>Eukaryota</taxon>
        <taxon>Metazoa</taxon>
        <taxon>Ecdysozoa</taxon>
        <taxon>Arthropoda</taxon>
        <taxon>Hexapoda</taxon>
        <taxon>Insecta</taxon>
        <taxon>Pterygota</taxon>
        <taxon>Neoptera</taxon>
        <taxon>Endopterygota</taxon>
        <taxon>Diptera</taxon>
        <taxon>Brachycera</taxon>
        <taxon>Muscomorpha</taxon>
        <taxon>Ephydroidea</taxon>
        <taxon>Drosophilidae</taxon>
        <taxon>Drosophila</taxon>
    </lineage>
</organism>
<dbReference type="InterPro" id="IPR002259">
    <property type="entry name" value="Eqnu_transpt"/>
</dbReference>
<feature type="compositionally biased region" description="Polar residues" evidence="7">
    <location>
        <begin position="20"/>
        <end position="30"/>
    </location>
</feature>
<dbReference type="Pfam" id="PF01733">
    <property type="entry name" value="Nucleoside_tran"/>
    <property type="match status" value="1"/>
</dbReference>
<accession>A0A9C6T2Y7</accession>
<evidence type="ECO:0000313" key="10">
    <source>
        <dbReference type="RefSeq" id="XP_051859172.1"/>
    </source>
</evidence>
<evidence type="ECO:0000256" key="5">
    <source>
        <dbReference type="ARBA" id="ARBA00022989"/>
    </source>
</evidence>
<dbReference type="PANTHER" id="PTHR10332:SF80">
    <property type="entry name" value="EQUILIBRATIVE NUCLEOSIDE TRANSPORTER 2, ISOFORM A"/>
    <property type="match status" value="1"/>
</dbReference>
<feature type="transmembrane region" description="Helical" evidence="8">
    <location>
        <begin position="137"/>
        <end position="156"/>
    </location>
</feature>
<feature type="transmembrane region" description="Helical" evidence="8">
    <location>
        <begin position="295"/>
        <end position="313"/>
    </location>
</feature>
<sequence length="460" mass="52082">MGDRKGEESPFISSKKPVTLNPSWESQMQPDPNINGKGSVSMMSKIGASLQQPPLDKYKIVFLIFMLHGLGTLMPWNMFITAKSYFEDFKLNNTIKTETKYSENFMQNMGFAAQIPNVLFNWINIFINLGGDLTSRIVYTILLEIVILIVTVVLAMLDSYEWPGIFFWTTMCTVVIINMCNGIYQSTIYGLVASLPPKYTGAVVLGSNISGCFCTIMSILCSEFFESPRTSAIYYFVTAILVLLLCFDTYFALPLNKFFRHYEMLSKQNDKNSSASKTPLKVPYWQIFKKASPQLFNIFFTFFVTLAVFPAVHSDIKRSDDFILGEKYFTLVTCFLTFNVFAMLGSLVTSWIQWPKPKFLVVPVVLRVAFIPLMILCNYNPNGLKRTLPVLISNEWVYWIIAIIMSFSSGYLSSLGMMYAPQTVNTKYQITAGMFAAAFLVSGIFAGVLFSYLCPLFLTL</sequence>
<dbReference type="CTD" id="33921"/>
<dbReference type="RefSeq" id="XP_051859174.1">
    <property type="nucleotide sequence ID" value="XM_052003214.1"/>
</dbReference>
<evidence type="ECO:0000256" key="6">
    <source>
        <dbReference type="ARBA" id="ARBA00023136"/>
    </source>
</evidence>
<dbReference type="AlphaFoldDB" id="A0A9C6T2Y7"/>
<evidence type="ECO:0000313" key="12">
    <source>
        <dbReference type="RefSeq" id="XP_051859174.1"/>
    </source>
</evidence>
<feature type="transmembrane region" description="Helical" evidence="8">
    <location>
        <begin position="60"/>
        <end position="80"/>
    </location>
</feature>
<feature type="transmembrane region" description="Helical" evidence="8">
    <location>
        <begin position="111"/>
        <end position="130"/>
    </location>
</feature>
<protein>
    <submittedName>
        <fullName evidence="10 11">Equilibrative nucleoside transporter 1</fullName>
    </submittedName>
</protein>
<gene>
    <name evidence="10 11 12" type="primary">LOC127565291</name>
</gene>
<dbReference type="Proteomes" id="UP000515160">
    <property type="component" value="Chromosome 2L"/>
</dbReference>
<feature type="transmembrane region" description="Helical" evidence="8">
    <location>
        <begin position="432"/>
        <end position="458"/>
    </location>
</feature>
<dbReference type="PANTHER" id="PTHR10332">
    <property type="entry name" value="EQUILIBRATIVE NUCLEOSIDE TRANSPORTER"/>
    <property type="match status" value="1"/>
</dbReference>
<comment type="similarity">
    <text evidence="2">Belongs to the SLC29A/ENT transporter (TC 2.A.57) family.</text>
</comment>
<feature type="transmembrane region" description="Helical" evidence="8">
    <location>
        <begin position="359"/>
        <end position="376"/>
    </location>
</feature>
<evidence type="ECO:0000256" key="4">
    <source>
        <dbReference type="ARBA" id="ARBA00022692"/>
    </source>
</evidence>
<dbReference type="PIRSF" id="PIRSF016379">
    <property type="entry name" value="ENT"/>
    <property type="match status" value="1"/>
</dbReference>
<evidence type="ECO:0000256" key="8">
    <source>
        <dbReference type="SAM" id="Phobius"/>
    </source>
</evidence>
<keyword evidence="9" id="KW-1185">Reference proteome</keyword>
<keyword evidence="3" id="KW-0813">Transport</keyword>
<name>A0A9C6T2Y7_DROAB</name>
<evidence type="ECO:0000256" key="3">
    <source>
        <dbReference type="ARBA" id="ARBA00022448"/>
    </source>
</evidence>
<dbReference type="GO" id="GO:0005886">
    <property type="term" value="C:plasma membrane"/>
    <property type="evidence" value="ECO:0007669"/>
    <property type="project" value="TreeGrafter"/>
</dbReference>
<feature type="transmembrane region" description="Helical" evidence="8">
    <location>
        <begin position="162"/>
        <end position="180"/>
    </location>
</feature>
<feature type="transmembrane region" description="Helical" evidence="8">
    <location>
        <begin position="396"/>
        <end position="420"/>
    </location>
</feature>
<evidence type="ECO:0000256" key="1">
    <source>
        <dbReference type="ARBA" id="ARBA00004141"/>
    </source>
</evidence>
<proteinExistence type="inferred from homology"/>
<dbReference type="GO" id="GO:0005337">
    <property type="term" value="F:nucleoside transmembrane transporter activity"/>
    <property type="evidence" value="ECO:0007669"/>
    <property type="project" value="InterPro"/>
</dbReference>
<evidence type="ECO:0000256" key="7">
    <source>
        <dbReference type="SAM" id="MobiDB-lite"/>
    </source>
</evidence>
<dbReference type="PRINTS" id="PR01130">
    <property type="entry name" value="DERENTRNSPRT"/>
</dbReference>
<dbReference type="GeneID" id="127565291"/>
<dbReference type="RefSeq" id="XP_051859172.1">
    <property type="nucleotide sequence ID" value="XM_052003212.1"/>
</dbReference>
<keyword evidence="5 8" id="KW-1133">Transmembrane helix</keyword>